<dbReference type="InterPro" id="IPR055152">
    <property type="entry name" value="Transketolase-like_C_2"/>
</dbReference>
<evidence type="ECO:0000256" key="1">
    <source>
        <dbReference type="ARBA" id="ARBA00022723"/>
    </source>
</evidence>
<dbReference type="EC" id="2.2.1.1" evidence="4"/>
<protein>
    <submittedName>
        <fullName evidence="4">Transketolase</fullName>
        <ecNumber evidence="4">2.2.1.1</ecNumber>
    </submittedName>
</protein>
<comment type="caution">
    <text evidence="4">The sequence shown here is derived from an EMBL/GenBank/DDBJ whole genome shotgun (WGS) entry which is preliminary data.</text>
</comment>
<keyword evidence="4" id="KW-0808">Transferase</keyword>
<dbReference type="GO" id="GO:0004802">
    <property type="term" value="F:transketolase activity"/>
    <property type="evidence" value="ECO:0007669"/>
    <property type="project" value="UniProtKB-EC"/>
</dbReference>
<dbReference type="Proteomes" id="UP000019143">
    <property type="component" value="Unassembled WGS sequence"/>
</dbReference>
<keyword evidence="2" id="KW-0460">Magnesium</keyword>
<evidence type="ECO:0000259" key="3">
    <source>
        <dbReference type="Pfam" id="PF22613"/>
    </source>
</evidence>
<dbReference type="GO" id="GO:0005829">
    <property type="term" value="C:cytosol"/>
    <property type="evidence" value="ECO:0007669"/>
    <property type="project" value="TreeGrafter"/>
</dbReference>
<dbReference type="GO" id="GO:0046872">
    <property type="term" value="F:metal ion binding"/>
    <property type="evidence" value="ECO:0007669"/>
    <property type="project" value="UniProtKB-KW"/>
</dbReference>
<evidence type="ECO:0000256" key="2">
    <source>
        <dbReference type="ARBA" id="ARBA00022842"/>
    </source>
</evidence>
<dbReference type="EMBL" id="BAVB01000301">
    <property type="protein sequence ID" value="GAE51478.1"/>
    <property type="molecule type" value="Genomic_DNA"/>
</dbReference>
<dbReference type="AlphaFoldDB" id="W4S5R4"/>
<evidence type="ECO:0000313" key="5">
    <source>
        <dbReference type="Proteomes" id="UP000019143"/>
    </source>
</evidence>
<accession>W4S5R4</accession>
<reference evidence="4 5" key="1">
    <citation type="submission" date="2014-01" db="EMBL/GenBank/DDBJ databases">
        <title>Genome sequence and analysis of Xanthomonas arboricola pv. pruni.</title>
        <authorList>
            <person name="Fujikawa T."/>
            <person name="Nakazono-Nagaoka E."/>
        </authorList>
    </citation>
    <scope>NUCLEOTIDE SEQUENCE [LARGE SCALE GENOMIC DNA]</scope>
    <source>
        <strain evidence="5">MAFF 311562</strain>
    </source>
</reference>
<proteinExistence type="predicted"/>
<dbReference type="PANTHER" id="PTHR43522">
    <property type="entry name" value="TRANSKETOLASE"/>
    <property type="match status" value="1"/>
</dbReference>
<dbReference type="Pfam" id="PF22613">
    <property type="entry name" value="Transketolase_C_1"/>
    <property type="match status" value="1"/>
</dbReference>
<dbReference type="InterPro" id="IPR033247">
    <property type="entry name" value="Transketolase_fam"/>
</dbReference>
<sequence>MPSTDVFDRQDAAYRESVLPNAVRKRVAVEAGVTGFWRKYVGLDGDVVGIDTFGASAPADQLYAYFKITAEHVVQAAKAL</sequence>
<dbReference type="SUPFAM" id="SSF52922">
    <property type="entry name" value="TK C-terminal domain-like"/>
    <property type="match status" value="1"/>
</dbReference>
<evidence type="ECO:0000313" key="4">
    <source>
        <dbReference type="EMBL" id="GAE51478.1"/>
    </source>
</evidence>
<name>W4S5R4_9XANT</name>
<dbReference type="Gene3D" id="3.40.50.920">
    <property type="match status" value="1"/>
</dbReference>
<keyword evidence="1" id="KW-0479">Metal-binding</keyword>
<dbReference type="PANTHER" id="PTHR43522:SF2">
    <property type="entry name" value="TRANSKETOLASE 1-RELATED"/>
    <property type="match status" value="1"/>
</dbReference>
<dbReference type="GO" id="GO:0006098">
    <property type="term" value="P:pentose-phosphate shunt"/>
    <property type="evidence" value="ECO:0007669"/>
    <property type="project" value="TreeGrafter"/>
</dbReference>
<gene>
    <name evidence="4" type="ORF">XPU_3010</name>
</gene>
<organism evidence="4 5">
    <name type="scientific">Xanthomonas arboricola pv. pruni str. MAFF 311562</name>
    <dbReference type="NCBI Taxonomy" id="1414836"/>
    <lineage>
        <taxon>Bacteria</taxon>
        <taxon>Pseudomonadati</taxon>
        <taxon>Pseudomonadota</taxon>
        <taxon>Gammaproteobacteria</taxon>
        <taxon>Lysobacterales</taxon>
        <taxon>Lysobacteraceae</taxon>
        <taxon>Xanthomonas</taxon>
    </lineage>
</organism>
<dbReference type="InterPro" id="IPR009014">
    <property type="entry name" value="Transketo_C/PFOR_II"/>
</dbReference>
<feature type="domain" description="Transketolase-like C-terminal" evidence="3">
    <location>
        <begin position="1"/>
        <end position="69"/>
    </location>
</feature>